<dbReference type="SMART" id="SM00283">
    <property type="entry name" value="MA"/>
    <property type="match status" value="1"/>
</dbReference>
<evidence type="ECO:0000256" key="1">
    <source>
        <dbReference type="ARBA" id="ARBA00004370"/>
    </source>
</evidence>
<dbReference type="CDD" id="cd06225">
    <property type="entry name" value="HAMP"/>
    <property type="match status" value="1"/>
</dbReference>
<dbReference type="Gene3D" id="1.10.287.950">
    <property type="entry name" value="Methyl-accepting chemotaxis protein"/>
    <property type="match status" value="1"/>
</dbReference>
<feature type="domain" description="Methyl-accepting transducer" evidence="5">
    <location>
        <begin position="389"/>
        <end position="625"/>
    </location>
</feature>
<comment type="caution">
    <text evidence="7">The sequence shown here is derived from an EMBL/GenBank/DDBJ whole genome shotgun (WGS) entry which is preliminary data.</text>
</comment>
<dbReference type="InterPro" id="IPR004090">
    <property type="entry name" value="Chemotax_Me-accpt_rcpt"/>
</dbReference>
<accession>A0A6N8F830</accession>
<dbReference type="GO" id="GO:0007165">
    <property type="term" value="P:signal transduction"/>
    <property type="evidence" value="ECO:0007669"/>
    <property type="project" value="UniProtKB-KW"/>
</dbReference>
<dbReference type="PRINTS" id="PR00260">
    <property type="entry name" value="CHEMTRNSDUCR"/>
</dbReference>
<keyword evidence="2 4" id="KW-0807">Transducer</keyword>
<gene>
    <name evidence="7" type="ORF">GNP35_07500</name>
</gene>
<dbReference type="PROSITE" id="PS50111">
    <property type="entry name" value="CHEMOTAXIS_TRANSDUC_2"/>
    <property type="match status" value="1"/>
</dbReference>
<reference evidence="7 8" key="1">
    <citation type="submission" date="2019-11" db="EMBL/GenBank/DDBJ databases">
        <title>P. haliotis isolates from Z. marina roots.</title>
        <authorList>
            <person name="Cohen M."/>
            <person name="Jospin G."/>
            <person name="Eisen J.A."/>
            <person name="Coil D.A."/>
        </authorList>
    </citation>
    <scope>NUCLEOTIDE SEQUENCE [LARGE SCALE GENOMIC DNA]</scope>
    <source>
        <strain evidence="7 8">UCD-MCMsp1aY</strain>
    </source>
</reference>
<dbReference type="FunFam" id="1.10.287.950:FF:000001">
    <property type="entry name" value="Methyl-accepting chemotaxis sensory transducer"/>
    <property type="match status" value="1"/>
</dbReference>
<evidence type="ECO:0000259" key="5">
    <source>
        <dbReference type="PROSITE" id="PS50111"/>
    </source>
</evidence>
<sequence length="661" mass="72099">MEDFQLLQFSITILGINSVLVLNDISKSTETVNNLSVPAMESSAALQQQFMAMSKTTLLDYYANSYEEVEQAVKAFNSQVSDMDKELKSLTNIVAETDALGSQIPKVKTSYKQFTSSAYQLFSAKKRTLELADKVNEQLEETEYAADDAATFILDFTDLNELPSDNPSVVAATKIESNMLSIITAITDISKNNNRSTVVTIRKEIDFFQKNINEAVAVLKSESQGKNYDGIDSLLEQVKVVNELINSNNSVGATKIALLDKRQEAYSLLNKTTQFSEQSIVQLKKLGNTIKDELHVTTSSVKESVSSGVSKNLIVMLVALCLSLFIGYKTVIRVTRPLSEVNEVLNVVSTGDLTVKLDTSNNDEFGELAKNCNKLIDSLRDLIHGIVSRSNQLATASEETSMVVKESTVAINEQRSQVEQAATATTEMASTSYSVMDRANEALADIKQADEDAERVKTISDNNKQTILGLASEIEQASGVIHEVNEHSAAIGGILDVIRGIAEQTNLLALNAAIEAARAGEQGRGFAVVADEVRSLASKTQESTQEIQNMIEQLQRGSKSAVSVMNHSKTQAELCVTQTEKATMALNNITDSVHQANDMSEQIVSAAQEQNQVSNEISERLESIVAIAEQTASGATQTDLSSQEVARLAEELRQSVEQFRL</sequence>
<evidence type="ECO:0000313" key="8">
    <source>
        <dbReference type="Proteomes" id="UP000439994"/>
    </source>
</evidence>
<dbReference type="Pfam" id="PF00015">
    <property type="entry name" value="MCPsignal"/>
    <property type="match status" value="1"/>
</dbReference>
<dbReference type="GO" id="GO:0004888">
    <property type="term" value="F:transmembrane signaling receptor activity"/>
    <property type="evidence" value="ECO:0007669"/>
    <property type="project" value="InterPro"/>
</dbReference>
<dbReference type="GO" id="GO:0006935">
    <property type="term" value="P:chemotaxis"/>
    <property type="evidence" value="ECO:0007669"/>
    <property type="project" value="InterPro"/>
</dbReference>
<organism evidence="7 8">
    <name type="scientific">Psychrosphaera haliotis</name>
    <dbReference type="NCBI Taxonomy" id="555083"/>
    <lineage>
        <taxon>Bacteria</taxon>
        <taxon>Pseudomonadati</taxon>
        <taxon>Pseudomonadota</taxon>
        <taxon>Gammaproteobacteria</taxon>
        <taxon>Alteromonadales</taxon>
        <taxon>Pseudoalteromonadaceae</taxon>
        <taxon>Psychrosphaera</taxon>
    </lineage>
</organism>
<keyword evidence="8" id="KW-1185">Reference proteome</keyword>
<dbReference type="SMART" id="SM00304">
    <property type="entry name" value="HAMP"/>
    <property type="match status" value="1"/>
</dbReference>
<protein>
    <submittedName>
        <fullName evidence="7">HAMP domain-containing protein</fullName>
    </submittedName>
</protein>
<evidence type="ECO:0000256" key="4">
    <source>
        <dbReference type="PROSITE-ProRule" id="PRU00284"/>
    </source>
</evidence>
<dbReference type="OrthoDB" id="9781845at2"/>
<dbReference type="SUPFAM" id="SSF58104">
    <property type="entry name" value="Methyl-accepting chemotaxis protein (MCP) signaling domain"/>
    <property type="match status" value="1"/>
</dbReference>
<dbReference type="AlphaFoldDB" id="A0A6N8F830"/>
<dbReference type="Proteomes" id="UP000439994">
    <property type="component" value="Unassembled WGS sequence"/>
</dbReference>
<dbReference type="RefSeq" id="WP_155695522.1">
    <property type="nucleotide sequence ID" value="NZ_WOCD01000003.1"/>
</dbReference>
<dbReference type="InterPro" id="IPR003660">
    <property type="entry name" value="HAMP_dom"/>
</dbReference>
<dbReference type="PROSITE" id="PS50885">
    <property type="entry name" value="HAMP"/>
    <property type="match status" value="1"/>
</dbReference>
<comment type="similarity">
    <text evidence="3">Belongs to the methyl-accepting chemotaxis (MCP) protein family.</text>
</comment>
<comment type="subcellular location">
    <subcellularLocation>
        <location evidence="1">Membrane</location>
    </subcellularLocation>
</comment>
<dbReference type="EMBL" id="WOCD01000003">
    <property type="protein sequence ID" value="MUH72334.1"/>
    <property type="molecule type" value="Genomic_DNA"/>
</dbReference>
<dbReference type="PANTHER" id="PTHR32089">
    <property type="entry name" value="METHYL-ACCEPTING CHEMOTAXIS PROTEIN MCPB"/>
    <property type="match status" value="1"/>
</dbReference>
<dbReference type="PANTHER" id="PTHR32089:SF70">
    <property type="entry name" value="ENERGY TAXIS MODULATING METHYL ACCEPTING SENSORY TRANSDUCER"/>
    <property type="match status" value="1"/>
</dbReference>
<feature type="domain" description="HAMP" evidence="6">
    <location>
        <begin position="332"/>
        <end position="384"/>
    </location>
</feature>
<dbReference type="CDD" id="cd11386">
    <property type="entry name" value="MCP_signal"/>
    <property type="match status" value="1"/>
</dbReference>
<proteinExistence type="inferred from homology"/>
<dbReference type="InterPro" id="IPR004089">
    <property type="entry name" value="MCPsignal_dom"/>
</dbReference>
<evidence type="ECO:0000259" key="6">
    <source>
        <dbReference type="PROSITE" id="PS50885"/>
    </source>
</evidence>
<dbReference type="Pfam" id="PF00672">
    <property type="entry name" value="HAMP"/>
    <property type="match status" value="1"/>
</dbReference>
<evidence type="ECO:0000256" key="3">
    <source>
        <dbReference type="ARBA" id="ARBA00029447"/>
    </source>
</evidence>
<dbReference type="GO" id="GO:0016020">
    <property type="term" value="C:membrane"/>
    <property type="evidence" value="ECO:0007669"/>
    <property type="project" value="UniProtKB-SubCell"/>
</dbReference>
<name>A0A6N8F830_9GAMM</name>
<evidence type="ECO:0000313" key="7">
    <source>
        <dbReference type="EMBL" id="MUH72334.1"/>
    </source>
</evidence>
<evidence type="ECO:0000256" key="2">
    <source>
        <dbReference type="ARBA" id="ARBA00023224"/>
    </source>
</evidence>